<evidence type="ECO:0000256" key="1">
    <source>
        <dbReference type="ARBA" id="ARBA00001933"/>
    </source>
</evidence>
<keyword evidence="4 5" id="KW-0663">Pyridoxal phosphate</keyword>
<dbReference type="InterPro" id="IPR015422">
    <property type="entry name" value="PyrdxlP-dep_Trfase_small"/>
</dbReference>
<dbReference type="NCBIfam" id="TIGR01326">
    <property type="entry name" value="OAH_OAS_sulfhy"/>
    <property type="match status" value="1"/>
</dbReference>
<dbReference type="Gene3D" id="3.40.640.10">
    <property type="entry name" value="Type I PLP-dependent aspartate aminotransferase-like (Major domain)"/>
    <property type="match status" value="1"/>
</dbReference>
<evidence type="ECO:0000313" key="6">
    <source>
        <dbReference type="EMBL" id="CAJ0817774.1"/>
    </source>
</evidence>
<proteinExistence type="inferred from homology"/>
<keyword evidence="3 6" id="KW-0808">Transferase</keyword>
<dbReference type="Gene3D" id="3.90.1150.10">
    <property type="entry name" value="Aspartate Aminotransferase, domain 1"/>
    <property type="match status" value="1"/>
</dbReference>
<dbReference type="PANTHER" id="PTHR43797">
    <property type="entry name" value="HOMOCYSTEINE/CYSTEINE SYNTHASE"/>
    <property type="match status" value="1"/>
</dbReference>
<evidence type="ECO:0000256" key="4">
    <source>
        <dbReference type="ARBA" id="ARBA00022898"/>
    </source>
</evidence>
<dbReference type="GO" id="GO:0016740">
    <property type="term" value="F:transferase activity"/>
    <property type="evidence" value="ECO:0007669"/>
    <property type="project" value="UniProtKB-KW"/>
</dbReference>
<comment type="caution">
    <text evidence="6">The sequence shown here is derived from an EMBL/GenBank/DDBJ whole genome shotgun (WGS) entry which is preliminary data.</text>
</comment>
<dbReference type="CDD" id="cd00614">
    <property type="entry name" value="CGS_like"/>
    <property type="match status" value="1"/>
</dbReference>
<evidence type="ECO:0000256" key="3">
    <source>
        <dbReference type="ARBA" id="ARBA00022679"/>
    </source>
</evidence>
<dbReference type="SUPFAM" id="SSF53383">
    <property type="entry name" value="PLP-dependent transferases"/>
    <property type="match status" value="1"/>
</dbReference>
<dbReference type="RefSeq" id="WP_316681687.1">
    <property type="nucleotide sequence ID" value="NZ_CATZLL010000011.1"/>
</dbReference>
<comment type="cofactor">
    <cofactor evidence="1 5">
        <name>pyridoxal 5'-phosphate</name>
        <dbReference type="ChEBI" id="CHEBI:597326"/>
    </cofactor>
</comment>
<dbReference type="PANTHER" id="PTHR43797:SF2">
    <property type="entry name" value="HOMOCYSTEINE_CYSTEINE SYNTHASE"/>
    <property type="match status" value="1"/>
</dbReference>
<dbReference type="InterPro" id="IPR015421">
    <property type="entry name" value="PyrdxlP-dep_Trfase_major"/>
</dbReference>
<dbReference type="Pfam" id="PF01053">
    <property type="entry name" value="Cys_Met_Meta_PP"/>
    <property type="match status" value="1"/>
</dbReference>
<dbReference type="EC" id="2.5.1.-" evidence="6"/>
<dbReference type="EMBL" id="CATZLL010000011">
    <property type="protein sequence ID" value="CAJ0817774.1"/>
    <property type="molecule type" value="Genomic_DNA"/>
</dbReference>
<evidence type="ECO:0000256" key="2">
    <source>
        <dbReference type="ARBA" id="ARBA00009077"/>
    </source>
</evidence>
<accession>A0ABN9JMF8</accession>
<comment type="similarity">
    <text evidence="2 5">Belongs to the trans-sulfuration enzymes family.</text>
</comment>
<gene>
    <name evidence="6" type="ORF">LMG18101_03384</name>
</gene>
<dbReference type="InterPro" id="IPR015424">
    <property type="entry name" value="PyrdxlP-dep_Trfase"/>
</dbReference>
<evidence type="ECO:0000313" key="7">
    <source>
        <dbReference type="Proteomes" id="UP001189757"/>
    </source>
</evidence>
<protein>
    <submittedName>
        <fullName evidence="6">O-acetyl-L-homoserine sulfhydrylase</fullName>
        <ecNumber evidence="6">2.5.1.-</ecNumber>
    </submittedName>
</protein>
<name>A0ABN9JMF8_9RALS</name>
<evidence type="ECO:0000256" key="5">
    <source>
        <dbReference type="RuleBase" id="RU362118"/>
    </source>
</evidence>
<organism evidence="6 7">
    <name type="scientific">Ralstonia flaminis</name>
    <dbReference type="NCBI Taxonomy" id="3058597"/>
    <lineage>
        <taxon>Bacteria</taxon>
        <taxon>Pseudomonadati</taxon>
        <taxon>Pseudomonadota</taxon>
        <taxon>Betaproteobacteria</taxon>
        <taxon>Burkholderiales</taxon>
        <taxon>Burkholderiaceae</taxon>
        <taxon>Ralstonia</taxon>
    </lineage>
</organism>
<dbReference type="InterPro" id="IPR000277">
    <property type="entry name" value="Cys/Met-Metab_PyrdxlP-dep_enz"/>
</dbReference>
<sequence length="429" mass="46396">MERFWRFETSAVHAGYDPDPHVRSVAMPIYQTAAFAFDDAQHSADLFDGKVDGFIYSRLGNPTVRSLEQRVATLEQGVGALAMASGQAAVAATFMTIAGVGDNIVAASSLYGTTYGLLAYTLPQYGIEAKFFDYRDHDRCEQLIDGNTKAVFCESIANPSGHVADIAGLAEIAHRHGLPLIVDNTIATPYLCRPFEHGADISVHSMTKYMGGHGATLGGVVVDSGQFPWAKSADKFPKLTQADVSAHGKVFTEVYGEAAFIGRCSEVQLRTLGAILSPMSANMIALGIETLAVRMDRICFNAEIIGRFLLEHPAVQWVSYPALENHPDHERAQRYMGGRTSGVLSFGVKGGREAGAKLQDALTLIRRSTNIGDCKTLVCHPASTTHRKLSAEDLKKSGVSEELVRLSVGIEHIEDLLTDLDQALHQCAV</sequence>
<dbReference type="InterPro" id="IPR006235">
    <property type="entry name" value="OAc-hSer/O-AcSer_sulfhydrylase"/>
</dbReference>
<reference evidence="6 7" key="1">
    <citation type="submission" date="2023-07" db="EMBL/GenBank/DDBJ databases">
        <authorList>
            <person name="Peeters C."/>
        </authorList>
    </citation>
    <scope>NUCLEOTIDE SEQUENCE [LARGE SCALE GENOMIC DNA]</scope>
    <source>
        <strain evidence="6 7">LMG 18101</strain>
    </source>
</reference>
<keyword evidence="7" id="KW-1185">Reference proteome</keyword>
<dbReference type="PIRSF" id="PIRSF001434">
    <property type="entry name" value="CGS"/>
    <property type="match status" value="1"/>
</dbReference>
<dbReference type="Proteomes" id="UP001189757">
    <property type="component" value="Unassembled WGS sequence"/>
</dbReference>